<gene>
    <name evidence="3" type="ORF">KVH32_18680</name>
</gene>
<keyword evidence="2" id="KW-0472">Membrane</keyword>
<feature type="region of interest" description="Disordered" evidence="1">
    <location>
        <begin position="1"/>
        <end position="36"/>
    </location>
</feature>
<feature type="compositionally biased region" description="Polar residues" evidence="1">
    <location>
        <begin position="266"/>
        <end position="279"/>
    </location>
</feature>
<name>A0ABS7W5E1_STROV</name>
<feature type="compositionally biased region" description="Basic and acidic residues" evidence="1">
    <location>
        <begin position="57"/>
        <end position="69"/>
    </location>
</feature>
<evidence type="ECO:0000313" key="3">
    <source>
        <dbReference type="EMBL" id="MBZ6153170.1"/>
    </source>
</evidence>
<accession>A0ABS7W5E1</accession>
<evidence type="ECO:0008006" key="5">
    <source>
        <dbReference type="Google" id="ProtNLM"/>
    </source>
</evidence>
<keyword evidence="2" id="KW-0812">Transmembrane</keyword>
<evidence type="ECO:0000256" key="2">
    <source>
        <dbReference type="SAM" id="Phobius"/>
    </source>
</evidence>
<keyword evidence="4" id="KW-1185">Reference proteome</keyword>
<feature type="compositionally biased region" description="Low complexity" evidence="1">
    <location>
        <begin position="141"/>
        <end position="177"/>
    </location>
</feature>
<sequence length="279" mass="27048">MPTAGPGTAPLRDPWQQVPGANEDAEADAGDHTHDPHEVTVQLDAVQLGDGVIRRADSGHRKGKARPEASDGPVFVDSSGRRSRLYRRLGILVGIACAVYAVVIVSTLLSGNSDAPWLPVPGQEEGKPAGQVDTTPLPSESAQPSATGTATAPADDPSASTGVTTAPGSDTPAAGTPGATGGATGQPGTSAGPESPAAGGTDPDPGGSAGTGRTDPDPGQSSSEQPGSTGPSAPTGGGDASTDPTAPTGDPTGTDAGAGGTNANGVSDQSLSLSPENTL</sequence>
<proteinExistence type="predicted"/>
<dbReference type="EMBL" id="JAHSTP010000006">
    <property type="protein sequence ID" value="MBZ6153170.1"/>
    <property type="molecule type" value="Genomic_DNA"/>
</dbReference>
<organism evidence="3 4">
    <name type="scientific">Streptomyces olivaceus</name>
    <dbReference type="NCBI Taxonomy" id="47716"/>
    <lineage>
        <taxon>Bacteria</taxon>
        <taxon>Bacillati</taxon>
        <taxon>Actinomycetota</taxon>
        <taxon>Actinomycetes</taxon>
        <taxon>Kitasatosporales</taxon>
        <taxon>Streptomycetaceae</taxon>
        <taxon>Streptomyces</taxon>
    </lineage>
</organism>
<dbReference type="Proteomes" id="UP000758701">
    <property type="component" value="Unassembled WGS sequence"/>
</dbReference>
<evidence type="ECO:0000256" key="1">
    <source>
        <dbReference type="SAM" id="MobiDB-lite"/>
    </source>
</evidence>
<protein>
    <recommendedName>
        <fullName evidence="5">Translation initiation factor IF-2</fullName>
    </recommendedName>
</protein>
<feature type="compositionally biased region" description="Low complexity" evidence="1">
    <location>
        <begin position="226"/>
        <end position="255"/>
    </location>
</feature>
<feature type="region of interest" description="Disordered" evidence="1">
    <location>
        <begin position="113"/>
        <end position="279"/>
    </location>
</feature>
<keyword evidence="2" id="KW-1133">Transmembrane helix</keyword>
<reference evidence="3 4" key="1">
    <citation type="submission" date="2021-06" db="EMBL/GenBank/DDBJ databases">
        <title>Ecological speciation of a Streptomyces species isolated from different habitats and geographic origins.</title>
        <authorList>
            <person name="Wang J."/>
        </authorList>
    </citation>
    <scope>NUCLEOTIDE SEQUENCE [LARGE SCALE GENOMIC DNA]</scope>
    <source>
        <strain evidence="3 4">FXJ8.012</strain>
    </source>
</reference>
<feature type="compositionally biased region" description="Low complexity" evidence="1">
    <location>
        <begin position="186"/>
        <end position="206"/>
    </location>
</feature>
<feature type="transmembrane region" description="Helical" evidence="2">
    <location>
        <begin position="89"/>
        <end position="109"/>
    </location>
</feature>
<feature type="region of interest" description="Disordered" evidence="1">
    <location>
        <begin position="57"/>
        <end position="78"/>
    </location>
</feature>
<evidence type="ECO:0000313" key="4">
    <source>
        <dbReference type="Proteomes" id="UP000758701"/>
    </source>
</evidence>
<comment type="caution">
    <text evidence="3">The sequence shown here is derived from an EMBL/GenBank/DDBJ whole genome shotgun (WGS) entry which is preliminary data.</text>
</comment>